<dbReference type="OrthoDB" id="121597at2"/>
<dbReference type="InterPro" id="IPR007712">
    <property type="entry name" value="RelE/ParE_toxin"/>
</dbReference>
<protein>
    <submittedName>
        <fullName evidence="3">Type II toxin-antitoxin system RelE/ParE family toxin</fullName>
    </submittedName>
</protein>
<evidence type="ECO:0000313" key="3">
    <source>
        <dbReference type="EMBL" id="QDA57171.1"/>
    </source>
</evidence>
<dbReference type="InterPro" id="IPR051803">
    <property type="entry name" value="TA_system_RelE-like_toxin"/>
</dbReference>
<dbReference type="EMBL" id="CP040871">
    <property type="protein sequence ID" value="QDA57171.1"/>
    <property type="molecule type" value="Genomic_DNA"/>
</dbReference>
<comment type="similarity">
    <text evidence="1">Belongs to the RelE toxin family.</text>
</comment>
<dbReference type="InterPro" id="IPR035093">
    <property type="entry name" value="RelE/ParE_toxin_dom_sf"/>
</dbReference>
<sequence length="100" mass="11359">MTFRVLLSAHADADFDRLYDFVLERGDWAEAERAIRTIEAGLASLQDFPYACRKAGEGHDPFLRELLIGFGGTGYVVLYRIDEDTVTVAAVRHQREDDYC</sequence>
<dbReference type="Proteomes" id="UP000308149">
    <property type="component" value="Chromosome"/>
</dbReference>
<dbReference type="RefSeq" id="WP_139716223.1">
    <property type="nucleotide sequence ID" value="NZ_CP040871.1"/>
</dbReference>
<name>A0A5B7ZPR1_9GAMM</name>
<dbReference type="PANTHER" id="PTHR33755">
    <property type="entry name" value="TOXIN PARE1-RELATED"/>
    <property type="match status" value="1"/>
</dbReference>
<reference evidence="3 4" key="1">
    <citation type="submission" date="2019-06" db="EMBL/GenBank/DDBJ databases">
        <title>Thermomonas aquatica sp. nov., isolated from an industrial wastewater treatment plant.</title>
        <authorList>
            <person name="Jeon J.H."/>
            <person name="Park D.-S."/>
        </authorList>
    </citation>
    <scope>NUCLEOTIDE SEQUENCE [LARGE SCALE GENOMIC DNA]</scope>
    <source>
        <strain evidence="3 4">SY21</strain>
    </source>
</reference>
<dbReference type="PANTHER" id="PTHR33755:SF7">
    <property type="entry name" value="TOXIN MODULE OF TOXIN-ANTITOXIN SYSTEM RELE_STBE FAMILY"/>
    <property type="match status" value="1"/>
</dbReference>
<dbReference type="KEGG" id="thes:FHQ07_07515"/>
<dbReference type="AlphaFoldDB" id="A0A5B7ZPR1"/>
<evidence type="ECO:0000256" key="2">
    <source>
        <dbReference type="ARBA" id="ARBA00022649"/>
    </source>
</evidence>
<accession>A0A5B7ZPR1</accession>
<gene>
    <name evidence="3" type="ORF">FHQ07_07515</name>
</gene>
<dbReference type="Gene3D" id="3.30.2310.20">
    <property type="entry name" value="RelE-like"/>
    <property type="match status" value="1"/>
</dbReference>
<evidence type="ECO:0000313" key="4">
    <source>
        <dbReference type="Proteomes" id="UP000308149"/>
    </source>
</evidence>
<dbReference type="Pfam" id="PF05016">
    <property type="entry name" value="ParE_toxin"/>
    <property type="match status" value="1"/>
</dbReference>
<proteinExistence type="inferred from homology"/>
<keyword evidence="4" id="KW-1185">Reference proteome</keyword>
<organism evidence="3 4">
    <name type="scientific">Thermomonas aquatica</name>
    <dbReference type="NCBI Taxonomy" id="2202149"/>
    <lineage>
        <taxon>Bacteria</taxon>
        <taxon>Pseudomonadati</taxon>
        <taxon>Pseudomonadota</taxon>
        <taxon>Gammaproteobacteria</taxon>
        <taxon>Lysobacterales</taxon>
        <taxon>Lysobacteraceae</taxon>
        <taxon>Thermomonas</taxon>
    </lineage>
</organism>
<keyword evidence="2" id="KW-1277">Toxin-antitoxin system</keyword>
<evidence type="ECO:0000256" key="1">
    <source>
        <dbReference type="ARBA" id="ARBA00006226"/>
    </source>
</evidence>